<protein>
    <recommendedName>
        <fullName evidence="2">Integrase catalytic domain-containing protein</fullName>
    </recommendedName>
</protein>
<evidence type="ECO:0000259" key="2">
    <source>
        <dbReference type="Pfam" id="PF13683"/>
    </source>
</evidence>
<dbReference type="RefSeq" id="WP_136729108.1">
    <property type="nucleotide sequence ID" value="NZ_SUMC01000071.1"/>
</dbReference>
<dbReference type="SUPFAM" id="SSF53098">
    <property type="entry name" value="Ribonuclease H-like"/>
    <property type="match status" value="1"/>
</dbReference>
<dbReference type="EMBL" id="SUMC01000071">
    <property type="protein sequence ID" value="TKA01663.1"/>
    <property type="molecule type" value="Genomic_DNA"/>
</dbReference>
<feature type="region of interest" description="Disordered" evidence="1">
    <location>
        <begin position="36"/>
        <end position="56"/>
    </location>
</feature>
<accession>A0A4U0S0S1</accession>
<dbReference type="OrthoDB" id="4330255at2"/>
<evidence type="ECO:0000313" key="3">
    <source>
        <dbReference type="EMBL" id="TKA01663.1"/>
    </source>
</evidence>
<reference evidence="3 4" key="1">
    <citation type="submission" date="2019-04" db="EMBL/GenBank/DDBJ databases">
        <title>Streptomyces oryziradicis sp. nov., a novel actinomycete isolated from rhizosphere soil of rice (Oryza sativa L.).</title>
        <authorList>
            <person name="Li C."/>
        </authorList>
    </citation>
    <scope>NUCLEOTIDE SEQUENCE [LARGE SCALE GENOMIC DNA]</scope>
    <source>
        <strain evidence="3 4">NEAU-C40</strain>
    </source>
</reference>
<feature type="domain" description="Integrase catalytic" evidence="2">
    <location>
        <begin position="54"/>
        <end position="115"/>
    </location>
</feature>
<keyword evidence="4" id="KW-1185">Reference proteome</keyword>
<name>A0A4U0S0S1_9ACTN</name>
<evidence type="ECO:0000256" key="1">
    <source>
        <dbReference type="SAM" id="MobiDB-lite"/>
    </source>
</evidence>
<sequence>MLDDAPTPTGCRRTEPQRACAAIVDHLDHITHSGPVSQQFHRATSPPPTRSASAGRTGICFDDAMAESFFGALRNERISRVSYSTREAARRDIRKYIELWFNLKRLHSAVGYRPPREVHAEFEDLRLAA</sequence>
<comment type="caution">
    <text evidence="3">The sequence shown here is derived from an EMBL/GenBank/DDBJ whole genome shotgun (WGS) entry which is preliminary data.</text>
</comment>
<dbReference type="GO" id="GO:0015074">
    <property type="term" value="P:DNA integration"/>
    <property type="evidence" value="ECO:0007669"/>
    <property type="project" value="InterPro"/>
</dbReference>
<dbReference type="AlphaFoldDB" id="A0A4U0S0S1"/>
<evidence type="ECO:0000313" key="4">
    <source>
        <dbReference type="Proteomes" id="UP000305778"/>
    </source>
</evidence>
<dbReference type="InterPro" id="IPR012337">
    <property type="entry name" value="RNaseH-like_sf"/>
</dbReference>
<dbReference type="InterPro" id="IPR050900">
    <property type="entry name" value="Transposase_IS3/IS150/IS904"/>
</dbReference>
<proteinExistence type="predicted"/>
<dbReference type="PANTHER" id="PTHR46889:SF4">
    <property type="entry name" value="TRANSPOSASE INSO FOR INSERTION SEQUENCE ELEMENT IS911B-RELATED"/>
    <property type="match status" value="1"/>
</dbReference>
<dbReference type="Proteomes" id="UP000305778">
    <property type="component" value="Unassembled WGS sequence"/>
</dbReference>
<dbReference type="PANTHER" id="PTHR46889">
    <property type="entry name" value="TRANSPOSASE INSF FOR INSERTION SEQUENCE IS3B-RELATED"/>
    <property type="match status" value="1"/>
</dbReference>
<dbReference type="Pfam" id="PF13683">
    <property type="entry name" value="rve_3"/>
    <property type="match status" value="1"/>
</dbReference>
<gene>
    <name evidence="3" type="ORF">FCI23_40350</name>
</gene>
<dbReference type="InterPro" id="IPR001584">
    <property type="entry name" value="Integrase_cat-core"/>
</dbReference>
<organism evidence="3 4">
    <name type="scientific">Actinacidiphila oryziradicis</name>
    <dbReference type="NCBI Taxonomy" id="2571141"/>
    <lineage>
        <taxon>Bacteria</taxon>
        <taxon>Bacillati</taxon>
        <taxon>Actinomycetota</taxon>
        <taxon>Actinomycetes</taxon>
        <taxon>Kitasatosporales</taxon>
        <taxon>Streptomycetaceae</taxon>
        <taxon>Actinacidiphila</taxon>
    </lineage>
</organism>